<sequence length="512" mass="56133">MSKSLLLPALLLTALHLPALGEGTKQEEAPAAAAAEEAQAVPKNAPIGKDPFEGIVRIEAEFLLPDYRTPWQAGRPTSGNGTGWLVGKNKFITNAHVVSNSTKIFIRTTDDPKPYEAKITHIAHDCDLAMLEPEDPKRFADLKPLVLDGVPKLDTEVIAVGYPIGGDRVSVTRGVVSRIDFQSYSHSGIDQHLAIQVDAAINPGNSGGPVLQGGKVVGVAFQGYSGAVAQNVGYMIPVPVISRFLKDIEDGSYDHYMDLAVTDFPIENAAQLKALGLEDNGIGVMVANVDSASCAGGLLEVGDVIMAIDGSPVYNNGLIRLDGEMVDMNEVVERKFAGNKIKMDILRKGKPQQIEIALKRYLPYLMLGEQYDQRPKYVLYAGLLFQPMTRNLMEAHGIRDPLVNYWFDNYVTKELFKERPEVIVLTAILPDEVNSYLQGYQHSIVDEINGVKIKTLKDVAEALKHKEGDGKFTVVKLLEKNRPLVLRRDLAETAQPLIMQKYGVDKDSYLGD</sequence>
<dbReference type="InterPro" id="IPR046449">
    <property type="entry name" value="DEGP_PDZ_sf"/>
</dbReference>
<dbReference type="PRINTS" id="PR00834">
    <property type="entry name" value="PROTEASES2C"/>
</dbReference>
<evidence type="ECO:0000256" key="2">
    <source>
        <dbReference type="ARBA" id="ARBA00022801"/>
    </source>
</evidence>
<evidence type="ECO:0000313" key="7">
    <source>
        <dbReference type="EMBL" id="RBP39794.1"/>
    </source>
</evidence>
<comment type="caution">
    <text evidence="7">The sequence shown here is derived from an EMBL/GenBank/DDBJ whole genome shotgun (WGS) entry which is preliminary data.</text>
</comment>
<keyword evidence="5" id="KW-0732">Signal</keyword>
<dbReference type="SUPFAM" id="SSF50494">
    <property type="entry name" value="Trypsin-like serine proteases"/>
    <property type="match status" value="1"/>
</dbReference>
<dbReference type="OrthoDB" id="9758917at2"/>
<dbReference type="GO" id="GO:0004252">
    <property type="term" value="F:serine-type endopeptidase activity"/>
    <property type="evidence" value="ECO:0007669"/>
    <property type="project" value="InterPro"/>
</dbReference>
<dbReference type="EMBL" id="QNRR01000009">
    <property type="protein sequence ID" value="RBP39794.1"/>
    <property type="molecule type" value="Genomic_DNA"/>
</dbReference>
<dbReference type="PROSITE" id="PS50106">
    <property type="entry name" value="PDZ"/>
    <property type="match status" value="1"/>
</dbReference>
<gene>
    <name evidence="7" type="ORF">DES53_109222</name>
</gene>
<feature type="region of interest" description="Disordered" evidence="4">
    <location>
        <begin position="26"/>
        <end position="46"/>
    </location>
</feature>
<feature type="chain" id="PRO_5016602840" evidence="5">
    <location>
        <begin position="22"/>
        <end position="512"/>
    </location>
</feature>
<keyword evidence="8" id="KW-1185">Reference proteome</keyword>
<evidence type="ECO:0000256" key="4">
    <source>
        <dbReference type="SAM" id="MobiDB-lite"/>
    </source>
</evidence>
<dbReference type="SUPFAM" id="SSF50156">
    <property type="entry name" value="PDZ domain-like"/>
    <property type="match status" value="1"/>
</dbReference>
<protein>
    <submittedName>
        <fullName evidence="7">S1-C subfamily serine protease</fullName>
    </submittedName>
</protein>
<keyword evidence="2" id="KW-0378">Hydrolase</keyword>
<evidence type="ECO:0000259" key="6">
    <source>
        <dbReference type="PROSITE" id="PS50106"/>
    </source>
</evidence>
<evidence type="ECO:0000313" key="8">
    <source>
        <dbReference type="Proteomes" id="UP000253426"/>
    </source>
</evidence>
<dbReference type="Gene3D" id="3.20.190.20">
    <property type="match status" value="1"/>
</dbReference>
<keyword evidence="1 7" id="KW-0645">Protease</keyword>
<dbReference type="Gene3D" id="2.40.10.10">
    <property type="entry name" value="Trypsin-like serine proteases"/>
    <property type="match status" value="2"/>
</dbReference>
<accession>A0A366HDV2</accession>
<dbReference type="InterPro" id="IPR036034">
    <property type="entry name" value="PDZ_sf"/>
</dbReference>
<dbReference type="Proteomes" id="UP000253426">
    <property type="component" value="Unassembled WGS sequence"/>
</dbReference>
<dbReference type="InterPro" id="IPR041517">
    <property type="entry name" value="DEGP_PDZ"/>
</dbReference>
<keyword evidence="3" id="KW-0720">Serine protease</keyword>
<dbReference type="Gene3D" id="2.30.42.10">
    <property type="match status" value="1"/>
</dbReference>
<evidence type="ECO:0000256" key="1">
    <source>
        <dbReference type="ARBA" id="ARBA00022670"/>
    </source>
</evidence>
<proteinExistence type="predicted"/>
<feature type="compositionally biased region" description="Low complexity" evidence="4">
    <location>
        <begin position="29"/>
        <end position="40"/>
    </location>
</feature>
<dbReference type="PANTHER" id="PTHR45980:SF9">
    <property type="entry name" value="PROTEASE DO-LIKE 10, MITOCHONDRIAL-RELATED"/>
    <property type="match status" value="1"/>
</dbReference>
<dbReference type="Pfam" id="PF13180">
    <property type="entry name" value="PDZ_2"/>
    <property type="match status" value="1"/>
</dbReference>
<feature type="signal peptide" evidence="5">
    <location>
        <begin position="1"/>
        <end position="21"/>
    </location>
</feature>
<name>A0A366HDV2_9BACT</name>
<dbReference type="PANTHER" id="PTHR45980">
    <property type="match status" value="1"/>
</dbReference>
<reference evidence="7 8" key="1">
    <citation type="submission" date="2018-06" db="EMBL/GenBank/DDBJ databases">
        <title>Genomic Encyclopedia of Type Strains, Phase IV (KMG-IV): sequencing the most valuable type-strain genomes for metagenomic binning, comparative biology and taxonomic classification.</title>
        <authorList>
            <person name="Goeker M."/>
        </authorList>
    </citation>
    <scope>NUCLEOTIDE SEQUENCE [LARGE SCALE GENOMIC DNA]</scope>
    <source>
        <strain evidence="7 8">DSM 25532</strain>
    </source>
</reference>
<organism evidence="7 8">
    <name type="scientific">Roseimicrobium gellanilyticum</name>
    <dbReference type="NCBI Taxonomy" id="748857"/>
    <lineage>
        <taxon>Bacteria</taxon>
        <taxon>Pseudomonadati</taxon>
        <taxon>Verrucomicrobiota</taxon>
        <taxon>Verrucomicrobiia</taxon>
        <taxon>Verrucomicrobiales</taxon>
        <taxon>Verrucomicrobiaceae</taxon>
        <taxon>Roseimicrobium</taxon>
    </lineage>
</organism>
<dbReference type="InterPro" id="IPR001478">
    <property type="entry name" value="PDZ"/>
</dbReference>
<evidence type="ECO:0000256" key="5">
    <source>
        <dbReference type="SAM" id="SignalP"/>
    </source>
</evidence>
<dbReference type="RefSeq" id="WP_113960678.1">
    <property type="nucleotide sequence ID" value="NZ_QNRR01000009.1"/>
</dbReference>
<feature type="domain" description="PDZ" evidence="6">
    <location>
        <begin position="263"/>
        <end position="313"/>
    </location>
</feature>
<dbReference type="Pfam" id="PF13365">
    <property type="entry name" value="Trypsin_2"/>
    <property type="match status" value="1"/>
</dbReference>
<dbReference type="AlphaFoldDB" id="A0A366HDV2"/>
<dbReference type="Pfam" id="PF17815">
    <property type="entry name" value="PDZ_3"/>
    <property type="match status" value="1"/>
</dbReference>
<dbReference type="GO" id="GO:0006508">
    <property type="term" value="P:proteolysis"/>
    <property type="evidence" value="ECO:0007669"/>
    <property type="project" value="UniProtKB-KW"/>
</dbReference>
<dbReference type="InterPro" id="IPR009003">
    <property type="entry name" value="Peptidase_S1_PA"/>
</dbReference>
<dbReference type="InterPro" id="IPR001940">
    <property type="entry name" value="Peptidase_S1C"/>
</dbReference>
<dbReference type="InterPro" id="IPR043504">
    <property type="entry name" value="Peptidase_S1_PA_chymotrypsin"/>
</dbReference>
<evidence type="ECO:0000256" key="3">
    <source>
        <dbReference type="ARBA" id="ARBA00022825"/>
    </source>
</evidence>